<dbReference type="AlphaFoldDB" id="A0A7G2CI64"/>
<sequence length="538" mass="58724">MLTITPTQSINVPSNSCNNGPAFTVYDSDFVVFVSAGPNDSPSSSTLAWAQTCVRDSATPNRPTVGWINIVPSRLGGTVSQLQVRVAAHELSHALGFSALSTGRQDFYDEDGTYHSTGGMKKVYRDGLGKYVNLIVTPRVIEKAKDHFGCETLDGVEIEDGGGAGTAGSHWKGRIFLEEAMVGVITTAALFYSSVTLALFEDRGYYTPDYSKAEDNYNFGYKKGCDFLMKTCKANTDSGVADEFCFTKDSATKQRCTYDRQGIGRCNVQSYDGLSQMYQYMSDPSLGGSMETLDYCPVVSAYDNAYCVMKGEGLFNFYGHEFAPTSRCFESTLMTNGFPNAGYGPRCIPTACSPEGRLYLRIQGQTASCPEDGSEGFADTSHLLSVEGKVKCPEASFICRGRESSGLSTIPTTATSPTVTHSALTFSVTTEEEGTCEERMEKCKKIAEFYPLCDYFTRMLQQCMSRKCSQEMAMLIRDTIGPEVRSRCRRNFQEQAGVCFDSWSGAKSLCGLVNGALGFSVRNSIMVSLTALLIALFL</sequence>
<keyword evidence="14" id="KW-0325">Glycoprotein</keyword>
<keyword evidence="10 16" id="KW-0482">Metalloprotease</keyword>
<dbReference type="GO" id="GO:0005737">
    <property type="term" value="C:cytoplasm"/>
    <property type="evidence" value="ECO:0007669"/>
    <property type="project" value="TreeGrafter"/>
</dbReference>
<dbReference type="OrthoDB" id="10266053at2759"/>
<feature type="binding site" evidence="16">
    <location>
        <position position="89"/>
    </location>
    <ligand>
        <name>Zn(2+)</name>
        <dbReference type="ChEBI" id="CHEBI:29105"/>
        <note>catalytic</note>
    </ligand>
</feature>
<evidence type="ECO:0000256" key="9">
    <source>
        <dbReference type="ARBA" id="ARBA00022889"/>
    </source>
</evidence>
<dbReference type="EC" id="3.4.24.-" evidence="17"/>
<accession>A0A7G2CI64</accession>
<evidence type="ECO:0000256" key="12">
    <source>
        <dbReference type="ARBA" id="ARBA00023145"/>
    </source>
</evidence>
<keyword evidence="5 16" id="KW-0479">Metal-binding</keyword>
<evidence type="ECO:0000256" key="4">
    <source>
        <dbReference type="ARBA" id="ARBA00022670"/>
    </source>
</evidence>
<evidence type="ECO:0000256" key="16">
    <source>
        <dbReference type="PIRSR" id="PIRSR601577-2"/>
    </source>
</evidence>
<comment type="similarity">
    <text evidence="3 17">Belongs to the peptidase M8 family.</text>
</comment>
<dbReference type="GO" id="GO:0006508">
    <property type="term" value="P:proteolysis"/>
    <property type="evidence" value="ECO:0007669"/>
    <property type="project" value="UniProtKB-KW"/>
</dbReference>
<evidence type="ECO:0000256" key="2">
    <source>
        <dbReference type="ARBA" id="ARBA00004370"/>
    </source>
</evidence>
<evidence type="ECO:0000256" key="13">
    <source>
        <dbReference type="ARBA" id="ARBA00023157"/>
    </source>
</evidence>
<dbReference type="SUPFAM" id="SSF55486">
    <property type="entry name" value="Metalloproteases ('zincins'), catalytic domain"/>
    <property type="match status" value="1"/>
</dbReference>
<keyword evidence="7 17" id="KW-0378">Hydrolase</keyword>
<evidence type="ECO:0000256" key="14">
    <source>
        <dbReference type="ARBA" id="ARBA00023180"/>
    </source>
</evidence>
<dbReference type="Pfam" id="PF01457">
    <property type="entry name" value="Peptidase_M8"/>
    <property type="match status" value="1"/>
</dbReference>
<comment type="cofactor">
    <cofactor evidence="16 17">
        <name>Zn(2+)</name>
        <dbReference type="ChEBI" id="CHEBI:29105"/>
    </cofactor>
    <text evidence="16 17">Binds 1 zinc ion per subunit.</text>
</comment>
<evidence type="ECO:0000256" key="17">
    <source>
        <dbReference type="RuleBase" id="RU366077"/>
    </source>
</evidence>
<dbReference type="EMBL" id="LR877156">
    <property type="protein sequence ID" value="CAD2219045.1"/>
    <property type="molecule type" value="Genomic_DNA"/>
</dbReference>
<dbReference type="PANTHER" id="PTHR10942:SF0">
    <property type="entry name" value="LEISHMANOLYSIN-LIKE PEPTIDASE"/>
    <property type="match status" value="1"/>
</dbReference>
<gene>
    <name evidence="18" type="ORF">ADEAN_000653800</name>
</gene>
<reference evidence="18 19" key="1">
    <citation type="submission" date="2020-08" db="EMBL/GenBank/DDBJ databases">
        <authorList>
            <person name="Newling K."/>
            <person name="Davey J."/>
            <person name="Forrester S."/>
        </authorList>
    </citation>
    <scope>NUCLEOTIDE SEQUENCE [LARGE SCALE GENOMIC DNA]</scope>
    <source>
        <strain evidence="19">Crithidia deanei Carvalho (ATCC PRA-265)</strain>
    </source>
</reference>
<evidence type="ECO:0000256" key="5">
    <source>
        <dbReference type="ARBA" id="ARBA00022723"/>
    </source>
</evidence>
<dbReference type="GO" id="GO:0004222">
    <property type="term" value="F:metalloendopeptidase activity"/>
    <property type="evidence" value="ECO:0007669"/>
    <property type="project" value="UniProtKB-UniRule"/>
</dbReference>
<comment type="catalytic activity">
    <reaction evidence="1">
        <text>Preference for hydrophobic residues at P1 and P1' and basic residues at P2' and P3'. A model nonapeptide is cleaved at -Ala-Tyr-|-Leu-Lys-Lys-.</text>
        <dbReference type="EC" id="3.4.24.36"/>
    </reaction>
</comment>
<keyword evidence="19" id="KW-1185">Reference proteome</keyword>
<dbReference type="PANTHER" id="PTHR10942">
    <property type="entry name" value="LEISHMANOLYSIN-LIKE PEPTIDASE"/>
    <property type="match status" value="1"/>
</dbReference>
<name>A0A7G2CI64_9TRYP</name>
<dbReference type="FunFam" id="3.90.132.10:FF:000001">
    <property type="entry name" value="leishmanolysin-like peptidase isoform X2"/>
    <property type="match status" value="1"/>
</dbReference>
<dbReference type="GO" id="GO:0046872">
    <property type="term" value="F:metal ion binding"/>
    <property type="evidence" value="ECO:0007669"/>
    <property type="project" value="UniProtKB-KW"/>
</dbReference>
<keyword evidence="12" id="KW-0865">Zymogen</keyword>
<evidence type="ECO:0000256" key="15">
    <source>
        <dbReference type="PIRSR" id="PIRSR601577-1"/>
    </source>
</evidence>
<dbReference type="Gene3D" id="2.10.55.10">
    <property type="entry name" value="Leishmanolysin domain 3"/>
    <property type="match status" value="1"/>
</dbReference>
<dbReference type="GO" id="GO:0007155">
    <property type="term" value="P:cell adhesion"/>
    <property type="evidence" value="ECO:0007669"/>
    <property type="project" value="UniProtKB-KW"/>
</dbReference>
<keyword evidence="6" id="KW-0732">Signal</keyword>
<evidence type="ECO:0000256" key="11">
    <source>
        <dbReference type="ARBA" id="ARBA00023136"/>
    </source>
</evidence>
<evidence type="ECO:0000256" key="1">
    <source>
        <dbReference type="ARBA" id="ARBA00001249"/>
    </source>
</evidence>
<protein>
    <recommendedName>
        <fullName evidence="17">Leishmanolysin-like peptidase</fullName>
        <ecNumber evidence="17">3.4.24.-</ecNumber>
    </recommendedName>
</protein>
<organism evidence="18 19">
    <name type="scientific">Angomonas deanei</name>
    <dbReference type="NCBI Taxonomy" id="59799"/>
    <lineage>
        <taxon>Eukaryota</taxon>
        <taxon>Discoba</taxon>
        <taxon>Euglenozoa</taxon>
        <taxon>Kinetoplastea</taxon>
        <taxon>Metakinetoplastina</taxon>
        <taxon>Trypanosomatida</taxon>
        <taxon>Trypanosomatidae</taxon>
        <taxon>Strigomonadinae</taxon>
        <taxon>Angomonas</taxon>
    </lineage>
</organism>
<keyword evidence="13" id="KW-1015">Disulfide bond</keyword>
<dbReference type="Proteomes" id="UP000515908">
    <property type="component" value="Chromosome 12"/>
</dbReference>
<dbReference type="Gene3D" id="3.90.132.10">
    <property type="entry name" value="Leishmanolysin , domain 2"/>
    <property type="match status" value="1"/>
</dbReference>
<feature type="active site" evidence="15">
    <location>
        <position position="90"/>
    </location>
</feature>
<evidence type="ECO:0000313" key="19">
    <source>
        <dbReference type="Proteomes" id="UP000515908"/>
    </source>
</evidence>
<dbReference type="Gene3D" id="3.10.170.20">
    <property type="match status" value="1"/>
</dbReference>
<comment type="subcellular location">
    <subcellularLocation>
        <location evidence="2">Membrane</location>
    </subcellularLocation>
</comment>
<evidence type="ECO:0000256" key="8">
    <source>
        <dbReference type="ARBA" id="ARBA00022833"/>
    </source>
</evidence>
<dbReference type="InterPro" id="IPR001577">
    <property type="entry name" value="Peptidase_M8"/>
</dbReference>
<keyword evidence="11" id="KW-0472">Membrane</keyword>
<evidence type="ECO:0000313" key="18">
    <source>
        <dbReference type="EMBL" id="CAD2219045.1"/>
    </source>
</evidence>
<evidence type="ECO:0000256" key="3">
    <source>
        <dbReference type="ARBA" id="ARBA00005860"/>
    </source>
</evidence>
<evidence type="ECO:0000256" key="6">
    <source>
        <dbReference type="ARBA" id="ARBA00022729"/>
    </source>
</evidence>
<evidence type="ECO:0000256" key="10">
    <source>
        <dbReference type="ARBA" id="ARBA00023049"/>
    </source>
</evidence>
<keyword evidence="8 16" id="KW-0862">Zinc</keyword>
<feature type="binding site" evidence="16">
    <location>
        <position position="170"/>
    </location>
    <ligand>
        <name>Zn(2+)</name>
        <dbReference type="ChEBI" id="CHEBI:29105"/>
        <note>catalytic</note>
    </ligand>
</feature>
<evidence type="ECO:0000256" key="7">
    <source>
        <dbReference type="ARBA" id="ARBA00022801"/>
    </source>
</evidence>
<dbReference type="VEuPathDB" id="TriTrypDB:ADEAN_000653800"/>
<proteinExistence type="inferred from homology"/>
<keyword evidence="4 17" id="KW-0645">Protease</keyword>
<dbReference type="GO" id="GO:0016020">
    <property type="term" value="C:membrane"/>
    <property type="evidence" value="ECO:0007669"/>
    <property type="project" value="UniProtKB-SubCell"/>
</dbReference>
<keyword evidence="9" id="KW-0130">Cell adhesion</keyword>
<feature type="binding site" evidence="16">
    <location>
        <position position="93"/>
    </location>
    <ligand>
        <name>Zn(2+)</name>
        <dbReference type="ChEBI" id="CHEBI:29105"/>
        <note>catalytic</note>
    </ligand>
</feature>